<evidence type="ECO:0000256" key="2">
    <source>
        <dbReference type="ARBA" id="ARBA00005992"/>
    </source>
</evidence>
<dbReference type="RefSeq" id="WP_173285986.1">
    <property type="nucleotide sequence ID" value="NZ_CP054020.1"/>
</dbReference>
<keyword evidence="6 7" id="KW-0961">Cell wall biogenesis/degradation</keyword>
<dbReference type="CDD" id="cd16913">
    <property type="entry name" value="YkuD_like"/>
    <property type="match status" value="1"/>
</dbReference>
<dbReference type="PANTHER" id="PTHR36699:SF1">
    <property type="entry name" value="L,D-TRANSPEPTIDASE YAFK-RELATED"/>
    <property type="match status" value="1"/>
</dbReference>
<dbReference type="InterPro" id="IPR005490">
    <property type="entry name" value="LD_TPept_cat_dom"/>
</dbReference>
<dbReference type="Pfam" id="PF03734">
    <property type="entry name" value="YkuD"/>
    <property type="match status" value="1"/>
</dbReference>
<dbReference type="SUPFAM" id="SSF141523">
    <property type="entry name" value="L,D-transpeptidase catalytic domain-like"/>
    <property type="match status" value="1"/>
</dbReference>
<evidence type="ECO:0000256" key="1">
    <source>
        <dbReference type="ARBA" id="ARBA00004752"/>
    </source>
</evidence>
<feature type="chain" id="PRO_5028893694" evidence="8">
    <location>
        <begin position="23"/>
        <end position="357"/>
    </location>
</feature>
<evidence type="ECO:0000256" key="4">
    <source>
        <dbReference type="ARBA" id="ARBA00022960"/>
    </source>
</evidence>
<reference evidence="10 11" key="1">
    <citation type="submission" date="2020-05" db="EMBL/GenBank/DDBJ databases">
        <title>Thiomicrorhabdus sediminis sp.nov. and Thiomicrorhabdus xiamenensis sp.nov., novel sulfur-oxidizing bacteria isolated from coastal sediment.</title>
        <authorList>
            <person name="Liu X."/>
        </authorList>
    </citation>
    <scope>NUCLEOTIDE SEQUENCE [LARGE SCALE GENOMIC DNA]</scope>
    <source>
        <strain evidence="10 11">G2</strain>
    </source>
</reference>
<sequence length="357" mass="40781">MLRKTKLVFALSLAATVQVAQADEVLQVEQKLLSGLQSMQSLSFEQALNTFDQLSEEHPTYKLVQLVKADLLALKAGQPSMIDAYRKAHKDEISKLEDEAKVRWEFAQGALQQNSGFDHYVLKAGPQKNVVIVNLKESRLYLFGRNAKKQIEQLADYYVTIGAKGAGKQREGDQRTPIGVYHVVDMISDDKLPDLYGVGALPLNYPNKWDQSQGKTGSGIWLHGVPRNTYTRAPRSSRGCVVLNNSAMQKLLSEYKLPLSTPILIVDEESENLNFSLDSKYLVKEVRAWLGDNQPEVDWSQVSVYLYPNEKDLFYVTYPAKEKDKMVHQFWRRDMEGDWKVVLQDTENNEIKYVFRR</sequence>
<keyword evidence="5 7" id="KW-0573">Peptidoglycan synthesis</keyword>
<evidence type="ECO:0000313" key="11">
    <source>
        <dbReference type="Proteomes" id="UP000504724"/>
    </source>
</evidence>
<dbReference type="Gene3D" id="2.40.440.10">
    <property type="entry name" value="L,D-transpeptidase catalytic domain-like"/>
    <property type="match status" value="1"/>
</dbReference>
<comment type="similarity">
    <text evidence="2">Belongs to the YkuD family.</text>
</comment>
<evidence type="ECO:0000256" key="8">
    <source>
        <dbReference type="SAM" id="SignalP"/>
    </source>
</evidence>
<gene>
    <name evidence="10" type="ORF">HQN79_09665</name>
</gene>
<dbReference type="InterPro" id="IPR038063">
    <property type="entry name" value="Transpep_catalytic_dom"/>
</dbReference>
<proteinExistence type="inferred from homology"/>
<keyword evidence="4 7" id="KW-0133">Cell shape</keyword>
<dbReference type="PROSITE" id="PS52029">
    <property type="entry name" value="LD_TPASE"/>
    <property type="match status" value="1"/>
</dbReference>
<dbReference type="UniPathway" id="UPA00219"/>
<accession>A0A7D4SIM7</accession>
<evidence type="ECO:0000256" key="6">
    <source>
        <dbReference type="ARBA" id="ARBA00023316"/>
    </source>
</evidence>
<keyword evidence="11" id="KW-1185">Reference proteome</keyword>
<keyword evidence="8" id="KW-0732">Signal</keyword>
<dbReference type="GO" id="GO:0004180">
    <property type="term" value="F:carboxypeptidase activity"/>
    <property type="evidence" value="ECO:0007669"/>
    <property type="project" value="UniProtKB-ARBA"/>
</dbReference>
<feature type="active site" description="Proton donor/acceptor" evidence="7">
    <location>
        <position position="223"/>
    </location>
</feature>
<dbReference type="GO" id="GO:0008360">
    <property type="term" value="P:regulation of cell shape"/>
    <property type="evidence" value="ECO:0007669"/>
    <property type="project" value="UniProtKB-UniRule"/>
</dbReference>
<name>A0A7D4SIM7_9GAMM</name>
<dbReference type="KEGG" id="txa:HQN79_09665"/>
<evidence type="ECO:0000256" key="5">
    <source>
        <dbReference type="ARBA" id="ARBA00022984"/>
    </source>
</evidence>
<evidence type="ECO:0000256" key="7">
    <source>
        <dbReference type="PROSITE-ProRule" id="PRU01373"/>
    </source>
</evidence>
<dbReference type="GO" id="GO:0016740">
    <property type="term" value="F:transferase activity"/>
    <property type="evidence" value="ECO:0007669"/>
    <property type="project" value="UniProtKB-KW"/>
</dbReference>
<dbReference type="GO" id="GO:0009252">
    <property type="term" value="P:peptidoglycan biosynthetic process"/>
    <property type="evidence" value="ECO:0007669"/>
    <property type="project" value="UniProtKB-UniPathway"/>
</dbReference>
<feature type="domain" description="L,D-TPase catalytic" evidence="9">
    <location>
        <begin position="129"/>
        <end position="266"/>
    </location>
</feature>
<evidence type="ECO:0000313" key="10">
    <source>
        <dbReference type="EMBL" id="QKI89820.1"/>
    </source>
</evidence>
<keyword evidence="3" id="KW-0808">Transferase</keyword>
<feature type="active site" description="Nucleophile" evidence="7">
    <location>
        <position position="240"/>
    </location>
</feature>
<organism evidence="10 11">
    <name type="scientific">Thiomicrorhabdus xiamenensis</name>
    <dbReference type="NCBI Taxonomy" id="2739063"/>
    <lineage>
        <taxon>Bacteria</taxon>
        <taxon>Pseudomonadati</taxon>
        <taxon>Pseudomonadota</taxon>
        <taxon>Gammaproteobacteria</taxon>
        <taxon>Thiotrichales</taxon>
        <taxon>Piscirickettsiaceae</taxon>
        <taxon>Thiomicrorhabdus</taxon>
    </lineage>
</organism>
<dbReference type="Proteomes" id="UP000504724">
    <property type="component" value="Chromosome"/>
</dbReference>
<feature type="signal peptide" evidence="8">
    <location>
        <begin position="1"/>
        <end position="22"/>
    </location>
</feature>
<dbReference type="EMBL" id="CP054020">
    <property type="protein sequence ID" value="QKI89820.1"/>
    <property type="molecule type" value="Genomic_DNA"/>
</dbReference>
<evidence type="ECO:0000259" key="9">
    <source>
        <dbReference type="PROSITE" id="PS52029"/>
    </source>
</evidence>
<protein>
    <submittedName>
        <fullName evidence="10">L,D-transpeptidase</fullName>
    </submittedName>
</protein>
<dbReference type="GO" id="GO:0071555">
    <property type="term" value="P:cell wall organization"/>
    <property type="evidence" value="ECO:0007669"/>
    <property type="project" value="UniProtKB-UniRule"/>
</dbReference>
<evidence type="ECO:0000256" key="3">
    <source>
        <dbReference type="ARBA" id="ARBA00022679"/>
    </source>
</evidence>
<dbReference type="PANTHER" id="PTHR36699">
    <property type="entry name" value="LD-TRANSPEPTIDASE"/>
    <property type="match status" value="1"/>
</dbReference>
<comment type="pathway">
    <text evidence="1 7">Cell wall biogenesis; peptidoglycan biosynthesis.</text>
</comment>
<dbReference type="AlphaFoldDB" id="A0A7D4SIM7"/>